<reference evidence="1 2" key="1">
    <citation type="journal article" date="2018" name="PLoS Genet.">
        <title>Population sequencing reveals clonal diversity and ancestral inbreeding in the grapevine cultivar Chardonnay.</title>
        <authorList>
            <person name="Roach M.J."/>
            <person name="Johnson D.L."/>
            <person name="Bohlmann J."/>
            <person name="van Vuuren H.J."/>
            <person name="Jones S.J."/>
            <person name="Pretorius I.S."/>
            <person name="Schmidt S.A."/>
            <person name="Borneman A.R."/>
        </authorList>
    </citation>
    <scope>NUCLEOTIDE SEQUENCE [LARGE SCALE GENOMIC DNA]</scope>
    <source>
        <strain evidence="2">cv. Chardonnay</strain>
        <tissue evidence="1">Leaf</tissue>
    </source>
</reference>
<protein>
    <submittedName>
        <fullName evidence="1">Retrovirus-related Pol polyprotein from transposon RE1</fullName>
    </submittedName>
</protein>
<gene>
    <name evidence="1" type="primary">RE1_3202</name>
    <name evidence="1" type="ORF">CK203_051572</name>
</gene>
<accession>A0A438GXG3</accession>
<evidence type="ECO:0000313" key="2">
    <source>
        <dbReference type="Proteomes" id="UP000288805"/>
    </source>
</evidence>
<dbReference type="AlphaFoldDB" id="A0A438GXG3"/>
<organism evidence="1 2">
    <name type="scientific">Vitis vinifera</name>
    <name type="common">Grape</name>
    <dbReference type="NCBI Taxonomy" id="29760"/>
    <lineage>
        <taxon>Eukaryota</taxon>
        <taxon>Viridiplantae</taxon>
        <taxon>Streptophyta</taxon>
        <taxon>Embryophyta</taxon>
        <taxon>Tracheophyta</taxon>
        <taxon>Spermatophyta</taxon>
        <taxon>Magnoliopsida</taxon>
        <taxon>eudicotyledons</taxon>
        <taxon>Gunneridae</taxon>
        <taxon>Pentapetalae</taxon>
        <taxon>rosids</taxon>
        <taxon>Vitales</taxon>
        <taxon>Vitaceae</taxon>
        <taxon>Viteae</taxon>
        <taxon>Vitis</taxon>
    </lineage>
</organism>
<dbReference type="Proteomes" id="UP000288805">
    <property type="component" value="Unassembled WGS sequence"/>
</dbReference>
<dbReference type="EMBL" id="QGNW01000321">
    <property type="protein sequence ID" value="RVW76889.1"/>
    <property type="molecule type" value="Genomic_DNA"/>
</dbReference>
<evidence type="ECO:0000313" key="1">
    <source>
        <dbReference type="EMBL" id="RVW76889.1"/>
    </source>
</evidence>
<name>A0A438GXG3_VITVI</name>
<proteinExistence type="predicted"/>
<sequence>MKHVAIDYHFIRDQVQSGALRVTHVSSADQLANALIKPLPRSRFQELRVKIGVSSGTPS</sequence>
<comment type="caution">
    <text evidence="1">The sequence shown here is derived from an EMBL/GenBank/DDBJ whole genome shotgun (WGS) entry which is preliminary data.</text>
</comment>